<dbReference type="InterPro" id="IPR044206">
    <property type="entry name" value="EGC1/2"/>
</dbReference>
<keyword evidence="1" id="KW-0732">Signal</keyword>
<dbReference type="InterPro" id="IPR009009">
    <property type="entry name" value="RlpA-like_DPBB"/>
</dbReference>
<proteinExistence type="predicted"/>
<dbReference type="InterPro" id="IPR036908">
    <property type="entry name" value="RlpA-like_sf"/>
</dbReference>
<reference evidence="4" key="1">
    <citation type="journal article" date="2024" name="IScience">
        <title>Strigolactones Initiate the Formation of Haustorium-like Structures in Castilleja.</title>
        <authorList>
            <person name="Buerger M."/>
            <person name="Peterson D."/>
            <person name="Chory J."/>
        </authorList>
    </citation>
    <scope>NUCLEOTIDE SEQUENCE [LARGE SCALE GENOMIC DNA]</scope>
</reference>
<feature type="signal peptide" evidence="1">
    <location>
        <begin position="1"/>
        <end position="22"/>
    </location>
</feature>
<evidence type="ECO:0000259" key="2">
    <source>
        <dbReference type="PROSITE" id="PS50842"/>
    </source>
</evidence>
<evidence type="ECO:0000313" key="4">
    <source>
        <dbReference type="Proteomes" id="UP001632038"/>
    </source>
</evidence>
<dbReference type="SUPFAM" id="SSF50685">
    <property type="entry name" value="Barwin-like endoglucanases"/>
    <property type="match status" value="1"/>
</dbReference>
<evidence type="ECO:0000313" key="3">
    <source>
        <dbReference type="EMBL" id="KAL3643691.1"/>
    </source>
</evidence>
<feature type="chain" id="PRO_5044759053" description="Expansin-like EG45 domain-containing protein" evidence="1">
    <location>
        <begin position="23"/>
        <end position="132"/>
    </location>
</feature>
<evidence type="ECO:0000256" key="1">
    <source>
        <dbReference type="SAM" id="SignalP"/>
    </source>
</evidence>
<dbReference type="PANTHER" id="PTHR47295:SF14">
    <property type="entry name" value="OS06G0688300 PROTEIN"/>
    <property type="match status" value="1"/>
</dbReference>
<protein>
    <recommendedName>
        <fullName evidence="2">Expansin-like EG45 domain-containing protein</fullName>
    </recommendedName>
</protein>
<dbReference type="Proteomes" id="UP001632038">
    <property type="component" value="Unassembled WGS sequence"/>
</dbReference>
<dbReference type="PROSITE" id="PS50842">
    <property type="entry name" value="EXPANSIN_EG45"/>
    <property type="match status" value="1"/>
</dbReference>
<feature type="domain" description="Expansin-like EG45" evidence="2">
    <location>
        <begin position="25"/>
        <end position="132"/>
    </location>
</feature>
<dbReference type="Pfam" id="PF03330">
    <property type="entry name" value="DPBB_1"/>
    <property type="match status" value="1"/>
</dbReference>
<dbReference type="CDD" id="cd22269">
    <property type="entry name" value="DPBB_EG45-like"/>
    <property type="match status" value="1"/>
</dbReference>
<dbReference type="EMBL" id="JAVIJP010000016">
    <property type="protein sequence ID" value="KAL3643691.1"/>
    <property type="molecule type" value="Genomic_DNA"/>
</dbReference>
<sequence length="132" mass="13983">MGIERVILLALIASILISMASAIPGQATYYTPSKNTSELACRKTAPIGTLVAAVDPSMFNNGTACGKSYTIRCTGPFIIGDPQPCRNGNITVTVCDLCNGCSYPHFDLTPEGFSTIADPNEAGVIFIDYKEV</sequence>
<accession>A0ABD3DS58</accession>
<dbReference type="Gene3D" id="2.40.40.10">
    <property type="entry name" value="RlpA-like domain"/>
    <property type="match status" value="1"/>
</dbReference>
<dbReference type="SMART" id="SM00837">
    <property type="entry name" value="DPBB_1"/>
    <property type="match status" value="1"/>
</dbReference>
<organism evidence="3 4">
    <name type="scientific">Castilleja foliolosa</name>
    <dbReference type="NCBI Taxonomy" id="1961234"/>
    <lineage>
        <taxon>Eukaryota</taxon>
        <taxon>Viridiplantae</taxon>
        <taxon>Streptophyta</taxon>
        <taxon>Embryophyta</taxon>
        <taxon>Tracheophyta</taxon>
        <taxon>Spermatophyta</taxon>
        <taxon>Magnoliopsida</taxon>
        <taxon>eudicotyledons</taxon>
        <taxon>Gunneridae</taxon>
        <taxon>Pentapetalae</taxon>
        <taxon>asterids</taxon>
        <taxon>lamiids</taxon>
        <taxon>Lamiales</taxon>
        <taxon>Orobanchaceae</taxon>
        <taxon>Pedicularideae</taxon>
        <taxon>Castillejinae</taxon>
        <taxon>Castilleja</taxon>
    </lineage>
</organism>
<dbReference type="AlphaFoldDB" id="A0ABD3DS58"/>
<gene>
    <name evidence="3" type="ORF">CASFOL_014506</name>
</gene>
<dbReference type="InterPro" id="IPR007112">
    <property type="entry name" value="Expansin/allergen_DPBB_dom"/>
</dbReference>
<name>A0ABD3DS58_9LAMI</name>
<dbReference type="PANTHER" id="PTHR47295">
    <property type="entry name" value="EG45-LIKE DOMAIN CONTAINING PROTEIN 1-RELATED"/>
    <property type="match status" value="1"/>
</dbReference>
<keyword evidence="4" id="KW-1185">Reference proteome</keyword>
<comment type="caution">
    <text evidence="3">The sequence shown here is derived from an EMBL/GenBank/DDBJ whole genome shotgun (WGS) entry which is preliminary data.</text>
</comment>